<gene>
    <name evidence="5" type="primary">106662420</name>
</gene>
<dbReference type="GO" id="GO:0043248">
    <property type="term" value="P:proteasome assembly"/>
    <property type="evidence" value="ECO:0007669"/>
    <property type="project" value="TreeGrafter"/>
</dbReference>
<keyword evidence="6" id="KW-1185">Reference proteome</keyword>
<evidence type="ECO:0000256" key="2">
    <source>
        <dbReference type="ARBA" id="ARBA00023186"/>
    </source>
</evidence>
<comment type="function">
    <text evidence="4">Chaperone protein which promotes assembly of the 20S proteasome as part of a heterodimer with PSMG1.</text>
</comment>
<dbReference type="InterPro" id="IPR016562">
    <property type="entry name" value="Proteasome_assmbl_chp_2_euk"/>
</dbReference>
<dbReference type="GO" id="GO:0005634">
    <property type="term" value="C:nucleus"/>
    <property type="evidence" value="ECO:0007669"/>
    <property type="project" value="TreeGrafter"/>
</dbReference>
<dbReference type="EnsemblMetazoa" id="XM_014386498.2">
    <property type="protein sequence ID" value="XP_014241984.1"/>
    <property type="gene ID" value="LOC106662420"/>
</dbReference>
<evidence type="ECO:0000256" key="4">
    <source>
        <dbReference type="PIRNR" id="PIRNR010044"/>
    </source>
</evidence>
<dbReference type="Gene3D" id="3.40.50.10900">
    <property type="entry name" value="PAC-like subunit"/>
    <property type="match status" value="2"/>
</dbReference>
<sequence>MFKHFERTDFEGFTAVIASPSVGNVGQLSLDLIISSLKAEYVGMIWHKGVLPFVGADPYNESSHKLCSSNDVYLCKKNKLLLMQLRSPLHRSQFVDYCTQIVDSLKAFKVDRVVLLSGMYAHQRDDSELRVGTFRYLSNVKGAESFNLGRLEWTRIKGSEMGQDYSCPRLPGAGFTRTFYNICTQSGLPCVALLYFCSEGDNIQDSLTLTIHTDECLNVLPDRKNIVQPPSWKYLFGNSVPQEIY</sequence>
<keyword evidence="2 4" id="KW-0143">Chaperone</keyword>
<dbReference type="PIRSF" id="PIRSF010044">
    <property type="entry name" value="UCP010044"/>
    <property type="match status" value="1"/>
</dbReference>
<comment type="similarity">
    <text evidence="3 4">Belongs to the PSMG2 family.</text>
</comment>
<dbReference type="OMA" id="WKEHTGE"/>
<comment type="subunit">
    <text evidence="4">Forms a heterodimer with PSMG1.</text>
</comment>
<evidence type="ECO:0000313" key="6">
    <source>
        <dbReference type="Proteomes" id="UP000494040"/>
    </source>
</evidence>
<reference evidence="5" key="1">
    <citation type="submission" date="2022-01" db="UniProtKB">
        <authorList>
            <consortium name="EnsemblMetazoa"/>
        </authorList>
    </citation>
    <scope>IDENTIFICATION</scope>
</reference>
<dbReference type="Proteomes" id="UP000494040">
    <property type="component" value="Unassembled WGS sequence"/>
</dbReference>
<evidence type="ECO:0000313" key="5">
    <source>
        <dbReference type="EnsemblMetazoa" id="XP_014241984.1"/>
    </source>
</evidence>
<dbReference type="GO" id="GO:0005829">
    <property type="term" value="C:cytosol"/>
    <property type="evidence" value="ECO:0007669"/>
    <property type="project" value="TreeGrafter"/>
</dbReference>
<dbReference type="PANTHER" id="PTHR12970:SF1">
    <property type="entry name" value="PROTEASOME ASSEMBLY CHAPERONE 2"/>
    <property type="match status" value="1"/>
</dbReference>
<accession>A0A8I6RDX7</accession>
<dbReference type="AlphaFoldDB" id="A0A8I6RDX7"/>
<dbReference type="InterPro" id="IPR038389">
    <property type="entry name" value="PSMG2_sf"/>
</dbReference>
<organism evidence="5 6">
    <name type="scientific">Cimex lectularius</name>
    <name type="common">Bed bug</name>
    <name type="synonym">Acanthia lectularia</name>
    <dbReference type="NCBI Taxonomy" id="79782"/>
    <lineage>
        <taxon>Eukaryota</taxon>
        <taxon>Metazoa</taxon>
        <taxon>Ecdysozoa</taxon>
        <taxon>Arthropoda</taxon>
        <taxon>Hexapoda</taxon>
        <taxon>Insecta</taxon>
        <taxon>Pterygota</taxon>
        <taxon>Neoptera</taxon>
        <taxon>Paraneoptera</taxon>
        <taxon>Hemiptera</taxon>
        <taxon>Heteroptera</taxon>
        <taxon>Panheteroptera</taxon>
        <taxon>Cimicomorpha</taxon>
        <taxon>Cimicidae</taxon>
        <taxon>Cimex</taxon>
    </lineage>
</organism>
<dbReference type="Pfam" id="PF09754">
    <property type="entry name" value="PAC2"/>
    <property type="match status" value="1"/>
</dbReference>
<dbReference type="OrthoDB" id="10260712at2759"/>
<protein>
    <recommendedName>
        <fullName evidence="1 4">Proteasome assembly chaperone 2</fullName>
    </recommendedName>
</protein>
<dbReference type="InterPro" id="IPR019151">
    <property type="entry name" value="Proteasome_assmbl_chaperone_2"/>
</dbReference>
<name>A0A8I6RDX7_CIMLE</name>
<proteinExistence type="inferred from homology"/>
<evidence type="ECO:0000256" key="3">
    <source>
        <dbReference type="ARBA" id="ARBA00025745"/>
    </source>
</evidence>
<dbReference type="PANTHER" id="PTHR12970">
    <property type="entry name" value="PROTEASOME ASSEMBLY CHAPERONE 2"/>
    <property type="match status" value="1"/>
</dbReference>
<dbReference type="SUPFAM" id="SSF159659">
    <property type="entry name" value="Cgl1923-like"/>
    <property type="match status" value="1"/>
</dbReference>
<dbReference type="KEGG" id="clec:106662420"/>
<evidence type="ECO:0000256" key="1">
    <source>
        <dbReference type="ARBA" id="ARBA00019186"/>
    </source>
</evidence>